<keyword evidence="1" id="KW-1133">Transmembrane helix</keyword>
<dbReference type="KEGG" id="nhy:JQS43_07920"/>
<dbReference type="CDD" id="cd02947">
    <property type="entry name" value="TRX_family"/>
    <property type="match status" value="1"/>
</dbReference>
<dbReference type="Gene3D" id="3.40.30.10">
    <property type="entry name" value="Glutaredoxin"/>
    <property type="match status" value="1"/>
</dbReference>
<keyword evidence="1" id="KW-0472">Membrane</keyword>
<dbReference type="PROSITE" id="PS51352">
    <property type="entry name" value="THIOREDOXIN_2"/>
    <property type="match status" value="1"/>
</dbReference>
<dbReference type="InterPro" id="IPR013766">
    <property type="entry name" value="Thioredoxin_domain"/>
</dbReference>
<dbReference type="EMBL" id="CP070499">
    <property type="protein sequence ID" value="QSB16214.1"/>
    <property type="molecule type" value="Genomic_DNA"/>
</dbReference>
<organism evidence="3 4">
    <name type="scientific">Natronosporangium hydrolyticum</name>
    <dbReference type="NCBI Taxonomy" id="2811111"/>
    <lineage>
        <taxon>Bacteria</taxon>
        <taxon>Bacillati</taxon>
        <taxon>Actinomycetota</taxon>
        <taxon>Actinomycetes</taxon>
        <taxon>Micromonosporales</taxon>
        <taxon>Micromonosporaceae</taxon>
        <taxon>Natronosporangium</taxon>
    </lineage>
</organism>
<keyword evidence="1" id="KW-0812">Transmembrane</keyword>
<keyword evidence="4" id="KW-1185">Reference proteome</keyword>
<dbReference type="Proteomes" id="UP000662857">
    <property type="component" value="Chromosome"/>
</dbReference>
<feature type="transmembrane region" description="Helical" evidence="1">
    <location>
        <begin position="30"/>
        <end position="50"/>
    </location>
</feature>
<protein>
    <submittedName>
        <fullName evidence="3">Thioredoxin family protein</fullName>
    </submittedName>
</protein>
<dbReference type="RefSeq" id="WP_239678417.1">
    <property type="nucleotide sequence ID" value="NZ_CP070499.1"/>
</dbReference>
<dbReference type="SUPFAM" id="SSF52833">
    <property type="entry name" value="Thioredoxin-like"/>
    <property type="match status" value="1"/>
</dbReference>
<dbReference type="Pfam" id="PF00085">
    <property type="entry name" value="Thioredoxin"/>
    <property type="match status" value="1"/>
</dbReference>
<evidence type="ECO:0000256" key="1">
    <source>
        <dbReference type="SAM" id="Phobius"/>
    </source>
</evidence>
<reference evidence="3" key="1">
    <citation type="submission" date="2021-02" db="EMBL/GenBank/DDBJ databases">
        <title>Natrosporangium hydrolyticum gen. nov., sp. nov, a haloalkaliphilic actinobacterium from a soda solonchak soil.</title>
        <authorList>
            <person name="Sorokin D.Y."/>
            <person name="Khijniak T.V."/>
            <person name="Zakharycheva A.P."/>
            <person name="Boueva O.V."/>
            <person name="Ariskina E.V."/>
            <person name="Hahnke R.L."/>
            <person name="Bunk B."/>
            <person name="Sproer C."/>
            <person name="Schumann P."/>
            <person name="Evtushenko L.I."/>
            <person name="Kublanov I.V."/>
        </authorList>
    </citation>
    <scope>NUCLEOTIDE SEQUENCE</scope>
    <source>
        <strain evidence="3">DSM 106523</strain>
    </source>
</reference>
<accession>A0A895YEE0</accession>
<evidence type="ECO:0000313" key="3">
    <source>
        <dbReference type="EMBL" id="QSB16214.1"/>
    </source>
</evidence>
<evidence type="ECO:0000259" key="2">
    <source>
        <dbReference type="PROSITE" id="PS51352"/>
    </source>
</evidence>
<name>A0A895YEE0_9ACTN</name>
<gene>
    <name evidence="3" type="ORF">JQS43_07920</name>
</gene>
<feature type="domain" description="Thioredoxin" evidence="2">
    <location>
        <begin position="52"/>
        <end position="171"/>
    </location>
</feature>
<evidence type="ECO:0000313" key="4">
    <source>
        <dbReference type="Proteomes" id="UP000662857"/>
    </source>
</evidence>
<proteinExistence type="predicted"/>
<dbReference type="AlphaFoldDB" id="A0A895YEE0"/>
<sequence>MGGVLAGPRGEGVLAERAVWHGRAVQTSSWLTFLVALGVLAVATGFGLWWRSRQGRPRPAVDQQAPADPATAELLASLGVTGDRVTLLQFSSAFCAPCRATRVICGQFADRHDDVAHVEVDAESQLSAVRALGVWRTPTLFVVDHTGRLVSRITGAPTRSQLVEAVAPLLPEQVRP</sequence>
<dbReference type="InterPro" id="IPR036249">
    <property type="entry name" value="Thioredoxin-like_sf"/>
</dbReference>